<feature type="non-terminal residue" evidence="1">
    <location>
        <position position="34"/>
    </location>
</feature>
<accession>A0A815U1J8</accession>
<dbReference type="OrthoDB" id="9990982at2759"/>
<reference evidence="1" key="1">
    <citation type="submission" date="2021-02" db="EMBL/GenBank/DDBJ databases">
        <authorList>
            <person name="Nowell W R."/>
        </authorList>
    </citation>
    <scope>NUCLEOTIDE SEQUENCE</scope>
</reference>
<name>A0A815U1J8_9BILA</name>
<dbReference type="Proteomes" id="UP000663891">
    <property type="component" value="Unassembled WGS sequence"/>
</dbReference>
<gene>
    <name evidence="1" type="ORF">VCS650_LOCUS42614</name>
</gene>
<organism evidence="1 2">
    <name type="scientific">Adineta steineri</name>
    <dbReference type="NCBI Taxonomy" id="433720"/>
    <lineage>
        <taxon>Eukaryota</taxon>
        <taxon>Metazoa</taxon>
        <taxon>Spiralia</taxon>
        <taxon>Gnathifera</taxon>
        <taxon>Rotifera</taxon>
        <taxon>Eurotatoria</taxon>
        <taxon>Bdelloidea</taxon>
        <taxon>Adinetida</taxon>
        <taxon>Adinetidae</taxon>
        <taxon>Adineta</taxon>
    </lineage>
</organism>
<protein>
    <submittedName>
        <fullName evidence="1">Uncharacterized protein</fullName>
    </submittedName>
</protein>
<proteinExistence type="predicted"/>
<evidence type="ECO:0000313" key="1">
    <source>
        <dbReference type="EMBL" id="CAF1508058.1"/>
    </source>
</evidence>
<comment type="caution">
    <text evidence="1">The sequence shown here is derived from an EMBL/GenBank/DDBJ whole genome shotgun (WGS) entry which is preliminary data.</text>
</comment>
<dbReference type="EMBL" id="CAJNON010002355">
    <property type="protein sequence ID" value="CAF1508058.1"/>
    <property type="molecule type" value="Genomic_DNA"/>
</dbReference>
<evidence type="ECO:0000313" key="2">
    <source>
        <dbReference type="Proteomes" id="UP000663891"/>
    </source>
</evidence>
<dbReference type="AlphaFoldDB" id="A0A815U1J8"/>
<sequence length="34" mass="4078">MEWSSPIDLVERYEYFLQMNTSSSIEVFYNCTPP</sequence>